<dbReference type="EMBL" id="BARU01036523">
    <property type="protein sequence ID" value="GAH89810.1"/>
    <property type="molecule type" value="Genomic_DNA"/>
</dbReference>
<protein>
    <submittedName>
        <fullName evidence="1">Uncharacterized protein</fullName>
    </submittedName>
</protein>
<comment type="caution">
    <text evidence="1">The sequence shown here is derived from an EMBL/GenBank/DDBJ whole genome shotgun (WGS) entry which is preliminary data.</text>
</comment>
<accession>X1K860</accession>
<dbReference type="AlphaFoldDB" id="X1K860"/>
<sequence>KSGYWTTVREPFWEDTSHWEDQKVWVDIGHYETRYKYVEDWQPCNVTFVFQLMASEPKNVILSKWRNDNNTYKGTINGKMYKYYKSYYDVLPGNNLFSLETIAHPWVIFKIKYKCFEVLSGEKESYSVWVPGGHWKRKWVDTSHWVKSGYWKYYTYRTWVDTSYWVEEGHWETEKVWVDTSHWVNSGYWMYKDVWVEDGFYTSPLHGEVIIEKSPKYIFTRWHKDQNNEECSMKLNVSWKVDNSSLSEGEE</sequence>
<reference evidence="1" key="1">
    <citation type="journal article" date="2014" name="Front. Microbiol.">
        <title>High frequency of phylogenetically diverse reductive dehalogenase-homologous genes in deep subseafloor sedimentary metagenomes.</title>
        <authorList>
            <person name="Kawai M."/>
            <person name="Futagami T."/>
            <person name="Toyoda A."/>
            <person name="Takaki Y."/>
            <person name="Nishi S."/>
            <person name="Hori S."/>
            <person name="Arai W."/>
            <person name="Tsubouchi T."/>
            <person name="Morono Y."/>
            <person name="Uchiyama I."/>
            <person name="Ito T."/>
            <person name="Fujiyama A."/>
            <person name="Inagaki F."/>
            <person name="Takami H."/>
        </authorList>
    </citation>
    <scope>NUCLEOTIDE SEQUENCE</scope>
    <source>
        <strain evidence="1">Expedition CK06-06</strain>
    </source>
</reference>
<proteinExistence type="predicted"/>
<organism evidence="1">
    <name type="scientific">marine sediment metagenome</name>
    <dbReference type="NCBI Taxonomy" id="412755"/>
    <lineage>
        <taxon>unclassified sequences</taxon>
        <taxon>metagenomes</taxon>
        <taxon>ecological metagenomes</taxon>
    </lineage>
</organism>
<gene>
    <name evidence="1" type="ORF">S03H2_57021</name>
</gene>
<feature type="non-terminal residue" evidence="1">
    <location>
        <position position="251"/>
    </location>
</feature>
<evidence type="ECO:0000313" key="1">
    <source>
        <dbReference type="EMBL" id="GAH89810.1"/>
    </source>
</evidence>
<name>X1K860_9ZZZZ</name>
<feature type="non-terminal residue" evidence="1">
    <location>
        <position position="1"/>
    </location>
</feature>